<dbReference type="InterPro" id="IPR036901">
    <property type="entry name" value="Asp/Orn_carbamoylTrfase_sf"/>
</dbReference>
<evidence type="ECO:0000313" key="3">
    <source>
        <dbReference type="EMBL" id="GAP39878.1"/>
    </source>
</evidence>
<dbReference type="PATRIC" id="fig|1678840.3.peg.994"/>
<accession>A0A0K8PB40</accession>
<dbReference type="Proteomes" id="UP000053370">
    <property type="component" value="Unassembled WGS sequence"/>
</dbReference>
<keyword evidence="4" id="KW-1185">Reference proteome</keyword>
<dbReference type="GO" id="GO:0016743">
    <property type="term" value="F:carboxyl- or carbamoyltransferase activity"/>
    <property type="evidence" value="ECO:0007669"/>
    <property type="project" value="InterPro"/>
</dbReference>
<evidence type="ECO:0000313" key="4">
    <source>
        <dbReference type="Proteomes" id="UP000053370"/>
    </source>
</evidence>
<protein>
    <submittedName>
        <fullName evidence="3">Aspartate/ornithine carbamoyltransferase, carbamoyl-P binding domain</fullName>
    </submittedName>
</protein>
<sequence length="102" mass="11218">MTTTLYGKDILDVQSLTDDEVHLIMETAARYERVMKSGGRLLNMDGKTLATLFYEPSTRTRLSFETAMLRLGGTVLSVADAKTSSSSKKGETIYDTGKMIEG</sequence>
<dbReference type="AlphaFoldDB" id="A0A0K8PB40"/>
<dbReference type="GO" id="GO:0016597">
    <property type="term" value="F:amino acid binding"/>
    <property type="evidence" value="ECO:0007669"/>
    <property type="project" value="InterPro"/>
</dbReference>
<dbReference type="Pfam" id="PF02729">
    <property type="entry name" value="OTCace_N"/>
    <property type="match status" value="1"/>
</dbReference>
<gene>
    <name evidence="3" type="ORF">ATC1_12415</name>
</gene>
<dbReference type="Gene3D" id="3.40.50.1370">
    <property type="entry name" value="Aspartate/ornithine carbamoyltransferase"/>
    <property type="match status" value="1"/>
</dbReference>
<dbReference type="SUPFAM" id="SSF53671">
    <property type="entry name" value="Aspartate/ornithine carbamoyltransferase"/>
    <property type="match status" value="1"/>
</dbReference>
<feature type="domain" description="Aspartate/ornithine carbamoyltransferase carbamoyl-P binding" evidence="2">
    <location>
        <begin position="8"/>
        <end position="101"/>
    </location>
</feature>
<dbReference type="PANTHER" id="PTHR45753">
    <property type="entry name" value="ORNITHINE CARBAMOYLTRANSFERASE, MITOCHONDRIAL"/>
    <property type="match status" value="1"/>
</dbReference>
<evidence type="ECO:0000259" key="2">
    <source>
        <dbReference type="Pfam" id="PF02729"/>
    </source>
</evidence>
<reference evidence="3" key="1">
    <citation type="journal article" date="2015" name="Genome Announc.">
        <title>Draft Genome Sequence of Anaerolineae Strain TC1, a Novel Isolate from a Methanogenic Wastewater Treatment System.</title>
        <authorList>
            <person name="Matsuura N."/>
            <person name="Tourlousse D.M."/>
            <person name="Sun L."/>
            <person name="Toyonaga M."/>
            <person name="Kuroda K."/>
            <person name="Ohashi A."/>
            <person name="Cruz R."/>
            <person name="Yamaguchi T."/>
            <person name="Sekiguchi Y."/>
        </authorList>
    </citation>
    <scope>NUCLEOTIDE SEQUENCE [LARGE SCALE GENOMIC DNA]</scope>
    <source>
        <strain evidence="3">TC1</strain>
    </source>
</reference>
<dbReference type="PROSITE" id="PS00097">
    <property type="entry name" value="CARBAMOYLTRANSFERASE"/>
    <property type="match status" value="1"/>
</dbReference>
<keyword evidence="1 3" id="KW-0808">Transferase</keyword>
<evidence type="ECO:0000256" key="1">
    <source>
        <dbReference type="ARBA" id="ARBA00022679"/>
    </source>
</evidence>
<dbReference type="InterPro" id="IPR006130">
    <property type="entry name" value="Asp/Orn_carbamoylTrfase"/>
</dbReference>
<dbReference type="GO" id="GO:0006520">
    <property type="term" value="P:amino acid metabolic process"/>
    <property type="evidence" value="ECO:0007669"/>
    <property type="project" value="InterPro"/>
</dbReference>
<dbReference type="PANTHER" id="PTHR45753:SF6">
    <property type="entry name" value="ASPARTATE CARBAMOYLTRANSFERASE"/>
    <property type="match status" value="1"/>
</dbReference>
<name>A0A0K8PB40_9CHLR</name>
<dbReference type="InterPro" id="IPR006132">
    <property type="entry name" value="Asp/Orn_carbamoyltranf_P-bd"/>
</dbReference>
<organism evidence="3">
    <name type="scientific">Flexilinea flocculi</name>
    <dbReference type="NCBI Taxonomy" id="1678840"/>
    <lineage>
        <taxon>Bacteria</taxon>
        <taxon>Bacillati</taxon>
        <taxon>Chloroflexota</taxon>
        <taxon>Anaerolineae</taxon>
        <taxon>Anaerolineales</taxon>
        <taxon>Anaerolineaceae</taxon>
        <taxon>Flexilinea</taxon>
    </lineage>
</organism>
<dbReference type="PRINTS" id="PR00101">
    <property type="entry name" value="ATCASE"/>
</dbReference>
<feature type="non-terminal residue" evidence="3">
    <location>
        <position position="102"/>
    </location>
</feature>
<proteinExistence type="predicted"/>
<dbReference type="EMBL" id="DF968180">
    <property type="protein sequence ID" value="GAP39878.1"/>
    <property type="molecule type" value="Genomic_DNA"/>
</dbReference>